<dbReference type="EMBL" id="LQNU01000049">
    <property type="protein sequence ID" value="KZE81977.1"/>
    <property type="molecule type" value="Genomic_DNA"/>
</dbReference>
<gene>
    <name evidence="3" type="ORF">AV926_07550</name>
</gene>
<evidence type="ECO:0000313" key="4">
    <source>
        <dbReference type="Proteomes" id="UP000076630"/>
    </source>
</evidence>
<evidence type="ECO:0000256" key="1">
    <source>
        <dbReference type="SAM" id="MobiDB-lite"/>
    </source>
</evidence>
<evidence type="ECO:0000313" key="3">
    <source>
        <dbReference type="EMBL" id="KZE81977.1"/>
    </source>
</evidence>
<sequence length="366" mass="42226">MKIVQYFLLLFLLALVSLFVFILTQSPEYKIERKFSVDAPKELVYNYINDLDNWTDWMKSSKENNGTYNIELENLGTYSIRPEYSHPYDSLSQDILNDNKISNIIWRLKGNQNKTNITFTFSGTLDFKTKFITFFKGTPNQVATNSLDKNIDAFIVYFIKQYKEYEVKLDAVKTTPSMQYLYLETSSSIGMLNEDLKTLNNELSKFCETNQIEIAGDPFLILDNNRTQDVLKYKFALPIKGHIFLNEEEKYKIDTLAKQSYFESTLSGYYTFLPDALRKTRSEINNRELNMIADQPIILLLKKSVIDSRLAAEWETVIKIPVEQQIIPVTTPVYTPTHSNTSSSTTNYNSTSTENTTTEEPVAPAL</sequence>
<dbReference type="Proteomes" id="UP000076630">
    <property type="component" value="Unassembled WGS sequence"/>
</dbReference>
<organism evidence="3 4">
    <name type="scientific">Myroides marinus</name>
    <dbReference type="NCBI Taxonomy" id="703342"/>
    <lineage>
        <taxon>Bacteria</taxon>
        <taxon>Pseudomonadati</taxon>
        <taxon>Bacteroidota</taxon>
        <taxon>Flavobacteriia</taxon>
        <taxon>Flavobacteriales</taxon>
        <taxon>Flavobacteriaceae</taxon>
        <taxon>Myroides</taxon>
    </lineage>
</organism>
<dbReference type="SUPFAM" id="SSF55961">
    <property type="entry name" value="Bet v1-like"/>
    <property type="match status" value="1"/>
</dbReference>
<accession>A0A163ZL01</accession>
<dbReference type="Gene3D" id="3.30.530.20">
    <property type="match status" value="1"/>
</dbReference>
<dbReference type="Gene3D" id="3.20.80.10">
    <property type="entry name" value="Regulatory factor, effector binding domain"/>
    <property type="match status" value="1"/>
</dbReference>
<evidence type="ECO:0008006" key="5">
    <source>
        <dbReference type="Google" id="ProtNLM"/>
    </source>
</evidence>
<evidence type="ECO:0000256" key="2">
    <source>
        <dbReference type="SAM" id="Phobius"/>
    </source>
</evidence>
<feature type="compositionally biased region" description="Low complexity" evidence="1">
    <location>
        <begin position="333"/>
        <end position="358"/>
    </location>
</feature>
<feature type="transmembrane region" description="Helical" evidence="2">
    <location>
        <begin position="6"/>
        <end position="24"/>
    </location>
</feature>
<keyword evidence="4" id="KW-1185">Reference proteome</keyword>
<keyword evidence="2" id="KW-1133">Transmembrane helix</keyword>
<dbReference type="InterPro" id="IPR011256">
    <property type="entry name" value="Reg_factor_effector_dom_sf"/>
</dbReference>
<keyword evidence="2" id="KW-0472">Membrane</keyword>
<dbReference type="RefSeq" id="WP_038984563.1">
    <property type="nucleotide sequence ID" value="NZ_JWJO01000004.1"/>
</dbReference>
<reference evidence="3 4" key="1">
    <citation type="submission" date="2016-01" db="EMBL/GenBank/DDBJ databases">
        <title>Whole genome sequencing of Myroides marinus L41.</title>
        <authorList>
            <person name="Hong K.W."/>
        </authorList>
    </citation>
    <scope>NUCLEOTIDE SEQUENCE [LARGE SCALE GENOMIC DNA]</scope>
    <source>
        <strain evidence="3 4">L41</strain>
    </source>
</reference>
<comment type="caution">
    <text evidence="3">The sequence shown here is derived from an EMBL/GenBank/DDBJ whole genome shotgun (WGS) entry which is preliminary data.</text>
</comment>
<dbReference type="OrthoDB" id="9807923at2"/>
<dbReference type="InterPro" id="IPR023393">
    <property type="entry name" value="START-like_dom_sf"/>
</dbReference>
<protein>
    <recommendedName>
        <fullName evidence="5">Polyketide cyclase / dehydrase and lipid transport</fullName>
    </recommendedName>
</protein>
<feature type="region of interest" description="Disordered" evidence="1">
    <location>
        <begin position="333"/>
        <end position="366"/>
    </location>
</feature>
<keyword evidence="2" id="KW-0812">Transmembrane</keyword>
<name>A0A163ZL01_9FLAO</name>
<dbReference type="AlphaFoldDB" id="A0A163ZL01"/>
<proteinExistence type="predicted"/>